<accession>A0A1V6QDW9</accession>
<name>A0A1V6QDW9_9EURO</name>
<dbReference type="EMBL" id="MDYO01000078">
    <property type="protein sequence ID" value="OQD87401.1"/>
    <property type="molecule type" value="Genomic_DNA"/>
</dbReference>
<evidence type="ECO:0000313" key="2">
    <source>
        <dbReference type="Proteomes" id="UP000191612"/>
    </source>
</evidence>
<dbReference type="AlphaFoldDB" id="A0A1V6QDW9"/>
<dbReference type="Proteomes" id="UP000191612">
    <property type="component" value="Unassembled WGS sequence"/>
</dbReference>
<sequence length="60" mass="7069">MLLFIHLSAPVFLHVHVLDHYYRSYHCRFHHCRFPVPVPVHLPVEVCVRILMLLAGLIDP</sequence>
<proteinExistence type="predicted"/>
<protein>
    <submittedName>
        <fullName evidence="1">Uncharacterized protein</fullName>
    </submittedName>
</protein>
<feature type="non-terminal residue" evidence="1">
    <location>
        <position position="60"/>
    </location>
</feature>
<reference evidence="2" key="1">
    <citation type="journal article" date="2017" name="Nat. Microbiol.">
        <title>Global analysis of biosynthetic gene clusters reveals vast potential of secondary metabolite production in Penicillium species.</title>
        <authorList>
            <person name="Nielsen J.C."/>
            <person name="Grijseels S."/>
            <person name="Prigent S."/>
            <person name="Ji B."/>
            <person name="Dainat J."/>
            <person name="Nielsen K.F."/>
            <person name="Frisvad J.C."/>
            <person name="Workman M."/>
            <person name="Nielsen J."/>
        </authorList>
    </citation>
    <scope>NUCLEOTIDE SEQUENCE [LARGE SCALE GENOMIC DNA]</scope>
    <source>
        <strain evidence="2">IBT 29525</strain>
    </source>
</reference>
<keyword evidence="2" id="KW-1185">Reference proteome</keyword>
<evidence type="ECO:0000313" key="1">
    <source>
        <dbReference type="EMBL" id="OQD87401.1"/>
    </source>
</evidence>
<comment type="caution">
    <text evidence="1">The sequence shown here is derived from an EMBL/GenBank/DDBJ whole genome shotgun (WGS) entry which is preliminary data.</text>
</comment>
<gene>
    <name evidence="1" type="ORF">PENSOL_c078G11446</name>
</gene>
<organism evidence="1 2">
    <name type="scientific">Penicillium solitum</name>
    <dbReference type="NCBI Taxonomy" id="60172"/>
    <lineage>
        <taxon>Eukaryota</taxon>
        <taxon>Fungi</taxon>
        <taxon>Dikarya</taxon>
        <taxon>Ascomycota</taxon>
        <taxon>Pezizomycotina</taxon>
        <taxon>Eurotiomycetes</taxon>
        <taxon>Eurotiomycetidae</taxon>
        <taxon>Eurotiales</taxon>
        <taxon>Aspergillaceae</taxon>
        <taxon>Penicillium</taxon>
    </lineage>
</organism>